<dbReference type="InterPro" id="IPR001313">
    <property type="entry name" value="Pumilio_RNA-bd_rpt"/>
</dbReference>
<dbReference type="InterPro" id="IPR011989">
    <property type="entry name" value="ARM-like"/>
</dbReference>
<dbReference type="GO" id="GO:0030686">
    <property type="term" value="C:90S preribosome"/>
    <property type="evidence" value="ECO:0007669"/>
    <property type="project" value="TreeGrafter"/>
</dbReference>
<dbReference type="Proteomes" id="UP000190831">
    <property type="component" value="Chromosome A"/>
</dbReference>
<evidence type="ECO:0000256" key="6">
    <source>
        <dbReference type="ARBA" id="ARBA00031929"/>
    </source>
</evidence>
<dbReference type="EMBL" id="LT598487">
    <property type="protein sequence ID" value="SCV99530.1"/>
    <property type="molecule type" value="Genomic_DNA"/>
</dbReference>
<accession>A0A1G4M6V2</accession>
<gene>
    <name evidence="8" type="ORF">LAFE_0A05182G</name>
</gene>
<dbReference type="GO" id="GO:0003723">
    <property type="term" value="F:RNA binding"/>
    <property type="evidence" value="ECO:0007669"/>
    <property type="project" value="InterPro"/>
</dbReference>
<dbReference type="OMA" id="CNSYGSH"/>
<feature type="region of interest" description="Disordered" evidence="7">
    <location>
        <begin position="639"/>
        <end position="669"/>
    </location>
</feature>
<feature type="compositionally biased region" description="Basic residues" evidence="7">
    <location>
        <begin position="1"/>
        <end position="12"/>
    </location>
</feature>
<evidence type="ECO:0000256" key="4">
    <source>
        <dbReference type="ARBA" id="ARBA00022737"/>
    </source>
</evidence>
<dbReference type="GO" id="GO:0030688">
    <property type="term" value="C:preribosome, small subunit precursor"/>
    <property type="evidence" value="ECO:0007669"/>
    <property type="project" value="TreeGrafter"/>
</dbReference>
<dbReference type="OrthoDB" id="392571at2759"/>
<feature type="compositionally biased region" description="Basic residues" evidence="7">
    <location>
        <begin position="660"/>
        <end position="669"/>
    </location>
</feature>
<dbReference type="Gene3D" id="1.25.10.10">
    <property type="entry name" value="Leucine-rich Repeat Variant"/>
    <property type="match status" value="3"/>
</dbReference>
<dbReference type="SMART" id="SM00025">
    <property type="entry name" value="Pumilio"/>
    <property type="match status" value="8"/>
</dbReference>
<dbReference type="SUPFAM" id="SSF48371">
    <property type="entry name" value="ARM repeat"/>
    <property type="match status" value="1"/>
</dbReference>
<evidence type="ECO:0000313" key="9">
    <source>
        <dbReference type="Proteomes" id="UP000190831"/>
    </source>
</evidence>
<dbReference type="InterPro" id="IPR040000">
    <property type="entry name" value="NOP9"/>
</dbReference>
<keyword evidence="4" id="KW-0677">Repeat</keyword>
<dbReference type="PANTHER" id="PTHR13102">
    <property type="entry name" value="NUCLEOLAR PROTEIN 9"/>
    <property type="match status" value="1"/>
</dbReference>
<protein>
    <recommendedName>
        <fullName evidence="3">Nucleolar protein 9</fullName>
    </recommendedName>
    <alternativeName>
        <fullName evidence="5 6">Pumilio domain-containing protein NOP9</fullName>
    </alternativeName>
</protein>
<dbReference type="Pfam" id="PF22493">
    <property type="entry name" value="PUF_NOP9"/>
    <property type="match status" value="1"/>
</dbReference>
<dbReference type="GO" id="GO:0000447">
    <property type="term" value="P:endonucleolytic cleavage in ITS1 to separate SSU-rRNA from 5.8S rRNA and LSU-rRNA from tricistronic rRNA transcript (SSU-rRNA, 5.8S rRNA, LSU-rRNA)"/>
    <property type="evidence" value="ECO:0007669"/>
    <property type="project" value="TreeGrafter"/>
</dbReference>
<comment type="similarity">
    <text evidence="2">Belongs to the NOP9 family.</text>
</comment>
<evidence type="ECO:0000313" key="8">
    <source>
        <dbReference type="EMBL" id="SCV99530.1"/>
    </source>
</evidence>
<evidence type="ECO:0000256" key="2">
    <source>
        <dbReference type="ARBA" id="ARBA00005301"/>
    </source>
</evidence>
<dbReference type="GO" id="GO:0000480">
    <property type="term" value="P:endonucleolytic cleavage in 5'-ETS of tricistronic rRNA transcript (SSU-rRNA, 5.8S rRNA, LSU-rRNA)"/>
    <property type="evidence" value="ECO:0007669"/>
    <property type="project" value="TreeGrafter"/>
</dbReference>
<dbReference type="AlphaFoldDB" id="A0A1G4M6V2"/>
<dbReference type="InterPro" id="IPR016024">
    <property type="entry name" value="ARM-type_fold"/>
</dbReference>
<evidence type="ECO:0000256" key="5">
    <source>
        <dbReference type="ARBA" id="ARBA00030932"/>
    </source>
</evidence>
<organism evidence="8 9">
    <name type="scientific">Lachancea fermentati</name>
    <name type="common">Zygosaccharomyces fermentati</name>
    <dbReference type="NCBI Taxonomy" id="4955"/>
    <lineage>
        <taxon>Eukaryota</taxon>
        <taxon>Fungi</taxon>
        <taxon>Dikarya</taxon>
        <taxon>Ascomycota</taxon>
        <taxon>Saccharomycotina</taxon>
        <taxon>Saccharomycetes</taxon>
        <taxon>Saccharomycetales</taxon>
        <taxon>Saccharomycetaceae</taxon>
        <taxon>Lachancea</taxon>
    </lineage>
</organism>
<proteinExistence type="inferred from homology"/>
<keyword evidence="9" id="KW-1185">Reference proteome</keyword>
<dbReference type="STRING" id="4955.A0A1G4M6V2"/>
<name>A0A1G4M6V2_LACFM</name>
<dbReference type="GO" id="GO:0000472">
    <property type="term" value="P:endonucleolytic cleavage to generate mature 5'-end of SSU-rRNA from (SSU-rRNA, 5.8S rRNA, LSU-rRNA)"/>
    <property type="evidence" value="ECO:0007669"/>
    <property type="project" value="TreeGrafter"/>
</dbReference>
<sequence>MGKPRGRKLLKKQQKEEEPEFSPDLQDKLNDVDNSVASINGEPNTFFGVLDTEELEYYKQAESTLAIDTFETPEEKQQFIHSVIEESRNKELKLATSQICSKLMERLILASDDLQLKAMFKNFNGFFFNLACQKFSSHVLETLLVRSAALVEKELLTPSFDQETSNEDDEEVYASMENLFLYMLNEFEPHLRTMVTHRYASHVLRLLLLILSSKTLPSTTKANSSLRSKKSKIARKMIDLKDNEDFNKTYKTPDSFKVKLKELLSSLYESLTSGVKIGSSNFEKISPTAITKARELCVDQVASPVLQLIIQIEGIFDRDRSYWHLVFSSTSEKNSKEEAFVEYLLSDPVGSHFLQNVIGFARTKYVERLYNLYMKDRILKLAKRDMTGAFVVQSLLKTLHQNEVRRILSDLIPEFSLLLNSNMDFGTEVLDASIRQENYMRDEIIIQLVKKYYSEDSEPKNILESCLKLSSSTLGNTRDDWPTAEERRRSLFLEKLIDYDDKFLDITIESLLDLPEERLLQMCYHGVFSHVVEHVLQVKRVDKIRRKRLLNIFCTDIVNLSCNAYGSHLVDKLWDFTAQLAMYKERIATSLTAEAEKVKNSIYGRQTWKNWSLDKFIRKRFDWKRLVKEQELELFPDAQPLQPKNFKGGKRQAEAQSKSPHLKKGKFSK</sequence>
<evidence type="ECO:0000256" key="1">
    <source>
        <dbReference type="ARBA" id="ARBA00004604"/>
    </source>
</evidence>
<dbReference type="GO" id="GO:0000056">
    <property type="term" value="P:ribosomal small subunit export from nucleus"/>
    <property type="evidence" value="ECO:0007669"/>
    <property type="project" value="TreeGrafter"/>
</dbReference>
<feature type="region of interest" description="Disordered" evidence="7">
    <location>
        <begin position="1"/>
        <end position="28"/>
    </location>
</feature>
<dbReference type="GO" id="GO:0005730">
    <property type="term" value="C:nucleolus"/>
    <property type="evidence" value="ECO:0007669"/>
    <property type="project" value="UniProtKB-SubCell"/>
</dbReference>
<reference evidence="8 9" key="1">
    <citation type="submission" date="2016-03" db="EMBL/GenBank/DDBJ databases">
        <authorList>
            <person name="Devillers H."/>
        </authorList>
    </citation>
    <scope>NUCLEOTIDE SEQUENCE [LARGE SCALE GENOMIC DNA]</scope>
    <source>
        <strain evidence="8">CBS 6772</strain>
    </source>
</reference>
<dbReference type="PANTHER" id="PTHR13102:SF0">
    <property type="entry name" value="NUCLEOLAR PROTEIN 9"/>
    <property type="match status" value="1"/>
</dbReference>
<evidence type="ECO:0000256" key="3">
    <source>
        <dbReference type="ARBA" id="ARBA00016427"/>
    </source>
</evidence>
<evidence type="ECO:0000256" key="7">
    <source>
        <dbReference type="SAM" id="MobiDB-lite"/>
    </source>
</evidence>
<comment type="subcellular location">
    <subcellularLocation>
        <location evidence="1">Nucleus</location>
        <location evidence="1">Nucleolus</location>
    </subcellularLocation>
</comment>